<evidence type="ECO:0000256" key="1">
    <source>
        <dbReference type="SAM" id="Coils"/>
    </source>
</evidence>
<dbReference type="Proteomes" id="UP001056384">
    <property type="component" value="Chromosome 15"/>
</dbReference>
<accession>A0A9Q9B2A7</accession>
<proteinExistence type="predicted"/>
<keyword evidence="4" id="KW-1185">Reference proteome</keyword>
<sequence length="589" mass="64790">MAPSSTPWWAIANFFHTQSLPHNKVLDASELANLNAFLSRIPDTDPGLYSIASATALRKGTSQYLSRNNLPELIDGEGRWREDFDGFPKPQSKKEEKSAAYLKDYAGKFRLEADTRVVESALAGHLDGSADAGLLPAGGGAEPLLQPSPSPQPSSLPLPSRPTQVVDSRSGNILPKTSETSMSARETSAPPTATRSAAVQPFVHSSTPSLLSTERTICGNLSASSQPRPAFNNSLFSSASSAGMVLTPSSSVYSVPGRGYDHRPPIDGHHSVADRDEVLPRHRAVADELLRSQMVPIDLCQRRIGAAMQESRSRSVPVKVRAQEIDAADADARKKKLDEAEADFKTRLLHVEGREKKVNAAEEAFAARQMQEEEKLHAAKTDVEDRLLKAAQREKQIDAAEKSFQARFVTMKEREQKLQDTERGLQARLLRADQCEDKLNATEADLAHRLAQLESTQTVNRSQKELQTKLEAAEQEQSRLGQVATDHAAALETAQQAFAAKEHALRARISAERLQLRTKVERKEQEIIAKGEEIDAWFERVLRELDRCVQMDLITGDRAWTMTRDVLMRALRQGRSGAGVCGDSVGRGT</sequence>
<feature type="compositionally biased region" description="Pro residues" evidence="2">
    <location>
        <begin position="146"/>
        <end position="160"/>
    </location>
</feature>
<feature type="compositionally biased region" description="Polar residues" evidence="2">
    <location>
        <begin position="161"/>
        <end position="186"/>
    </location>
</feature>
<feature type="compositionally biased region" description="Low complexity" evidence="2">
    <location>
        <begin position="187"/>
        <end position="198"/>
    </location>
</feature>
<protein>
    <submittedName>
        <fullName evidence="3">Uncharacterized protein</fullName>
    </submittedName>
</protein>
<name>A0A9Q9B2A7_9PEZI</name>
<feature type="region of interest" description="Disordered" evidence="2">
    <location>
        <begin position="133"/>
        <end position="207"/>
    </location>
</feature>
<evidence type="ECO:0000313" key="3">
    <source>
        <dbReference type="EMBL" id="USW59694.1"/>
    </source>
</evidence>
<organism evidence="3 4">
    <name type="scientific">Septoria linicola</name>
    <dbReference type="NCBI Taxonomy" id="215465"/>
    <lineage>
        <taxon>Eukaryota</taxon>
        <taxon>Fungi</taxon>
        <taxon>Dikarya</taxon>
        <taxon>Ascomycota</taxon>
        <taxon>Pezizomycotina</taxon>
        <taxon>Dothideomycetes</taxon>
        <taxon>Dothideomycetidae</taxon>
        <taxon>Mycosphaerellales</taxon>
        <taxon>Mycosphaerellaceae</taxon>
        <taxon>Septoria</taxon>
    </lineage>
</organism>
<gene>
    <name evidence="3" type="ORF">Slin15195_G130130</name>
</gene>
<evidence type="ECO:0000313" key="4">
    <source>
        <dbReference type="Proteomes" id="UP001056384"/>
    </source>
</evidence>
<keyword evidence="1" id="KW-0175">Coiled coil</keyword>
<dbReference type="EMBL" id="CP099432">
    <property type="protein sequence ID" value="USW59694.1"/>
    <property type="molecule type" value="Genomic_DNA"/>
</dbReference>
<feature type="coiled-coil region" evidence="1">
    <location>
        <begin position="456"/>
        <end position="526"/>
    </location>
</feature>
<evidence type="ECO:0000256" key="2">
    <source>
        <dbReference type="SAM" id="MobiDB-lite"/>
    </source>
</evidence>
<reference evidence="3" key="1">
    <citation type="submission" date="2022-06" db="EMBL/GenBank/DDBJ databases">
        <title>Complete genome sequences of two strains of the flax pathogen Septoria linicola.</title>
        <authorList>
            <person name="Lapalu N."/>
            <person name="Simon A."/>
            <person name="Demenou B."/>
            <person name="Paumier D."/>
            <person name="Guillot M.-P."/>
            <person name="Gout L."/>
            <person name="Valade R."/>
        </authorList>
    </citation>
    <scope>NUCLEOTIDE SEQUENCE</scope>
    <source>
        <strain evidence="3">SE15195</strain>
    </source>
</reference>
<dbReference type="AlphaFoldDB" id="A0A9Q9B2A7"/>